<comment type="similarity">
    <text evidence="1 2">Belongs to the BetVI family.</text>
</comment>
<evidence type="ECO:0000313" key="5">
    <source>
        <dbReference type="Proteomes" id="UP000594638"/>
    </source>
</evidence>
<dbReference type="Gramene" id="OE9A095245T1">
    <property type="protein sequence ID" value="OE9A095245C1"/>
    <property type="gene ID" value="OE9A095245"/>
</dbReference>
<reference evidence="4 5" key="1">
    <citation type="submission" date="2019-12" db="EMBL/GenBank/DDBJ databases">
        <authorList>
            <person name="Alioto T."/>
            <person name="Alioto T."/>
            <person name="Gomez Garrido J."/>
        </authorList>
    </citation>
    <scope>NUCLEOTIDE SEQUENCE [LARGE SCALE GENOMIC DNA]</scope>
</reference>
<dbReference type="GO" id="GO:0005634">
    <property type="term" value="C:nucleus"/>
    <property type="evidence" value="ECO:0007669"/>
    <property type="project" value="TreeGrafter"/>
</dbReference>
<dbReference type="PROSITE" id="PS00451">
    <property type="entry name" value="PATHOGENESIS_BETVI"/>
    <property type="match status" value="1"/>
</dbReference>
<dbReference type="GO" id="GO:0010427">
    <property type="term" value="F:abscisic acid binding"/>
    <property type="evidence" value="ECO:0007669"/>
    <property type="project" value="InterPro"/>
</dbReference>
<gene>
    <name evidence="4" type="ORF">OLEA9_A095245</name>
</gene>
<evidence type="ECO:0000313" key="4">
    <source>
        <dbReference type="EMBL" id="CAA2978796.1"/>
    </source>
</evidence>
<dbReference type="GO" id="GO:0009738">
    <property type="term" value="P:abscisic acid-activated signaling pathway"/>
    <property type="evidence" value="ECO:0007669"/>
    <property type="project" value="InterPro"/>
</dbReference>
<dbReference type="InterPro" id="IPR023393">
    <property type="entry name" value="START-like_dom_sf"/>
</dbReference>
<dbReference type="PRINTS" id="PR00634">
    <property type="entry name" value="BETALLERGEN"/>
</dbReference>
<dbReference type="GO" id="GO:0005737">
    <property type="term" value="C:cytoplasm"/>
    <property type="evidence" value="ECO:0007669"/>
    <property type="project" value="TreeGrafter"/>
</dbReference>
<dbReference type="InterPro" id="IPR024949">
    <property type="entry name" value="Bet_v_I_allergen"/>
</dbReference>
<feature type="domain" description="Bet v I/Major latex protein" evidence="3">
    <location>
        <begin position="1"/>
        <end position="155"/>
    </location>
</feature>
<dbReference type="Gene3D" id="3.30.530.20">
    <property type="match status" value="1"/>
</dbReference>
<dbReference type="PANTHER" id="PTHR31213:SF55">
    <property type="entry name" value="STRESS-INDUCED PROTEIN SAM22"/>
    <property type="match status" value="1"/>
</dbReference>
<dbReference type="PANTHER" id="PTHR31213">
    <property type="entry name" value="OS08G0374000 PROTEIN-RELATED"/>
    <property type="match status" value="1"/>
</dbReference>
<dbReference type="SMART" id="SM01037">
    <property type="entry name" value="Bet_v_1"/>
    <property type="match status" value="1"/>
</dbReference>
<dbReference type="InterPro" id="IPR050279">
    <property type="entry name" value="Plant_def-hormone_signal"/>
</dbReference>
<dbReference type="OrthoDB" id="1858506at2759"/>
<evidence type="ECO:0000259" key="3">
    <source>
        <dbReference type="SMART" id="SM01037"/>
    </source>
</evidence>
<dbReference type="GO" id="GO:0004864">
    <property type="term" value="F:protein phosphatase inhibitor activity"/>
    <property type="evidence" value="ECO:0007669"/>
    <property type="project" value="InterPro"/>
</dbReference>
<keyword evidence="5" id="KW-1185">Reference proteome</keyword>
<dbReference type="AlphaFoldDB" id="A0A8S0RIA3"/>
<dbReference type="SUPFAM" id="SSF55961">
    <property type="entry name" value="Bet v1-like"/>
    <property type="match status" value="1"/>
</dbReference>
<dbReference type="EMBL" id="CACTIH010003622">
    <property type="protein sequence ID" value="CAA2978796.1"/>
    <property type="molecule type" value="Genomic_DNA"/>
</dbReference>
<dbReference type="GO" id="GO:0038023">
    <property type="term" value="F:signaling receptor activity"/>
    <property type="evidence" value="ECO:0007669"/>
    <property type="project" value="InterPro"/>
</dbReference>
<accession>A0A8S0RIA3</accession>
<dbReference type="Pfam" id="PF00407">
    <property type="entry name" value="Bet_v_1"/>
    <property type="match status" value="1"/>
</dbReference>
<dbReference type="InterPro" id="IPR000916">
    <property type="entry name" value="Bet_v_I/MLP"/>
</dbReference>
<keyword evidence="2" id="KW-0568">Pathogenesis-related protein</keyword>
<evidence type="ECO:0000256" key="1">
    <source>
        <dbReference type="ARBA" id="ARBA00009744"/>
    </source>
</evidence>
<name>A0A8S0RIA3_OLEEU</name>
<dbReference type="FunFam" id="3.30.530.20:FF:000007">
    <property type="entry name" value="Major pollen allergen Bet v 1-A"/>
    <property type="match status" value="1"/>
</dbReference>
<proteinExistence type="inferred from homology"/>
<comment type="caution">
    <text evidence="4">The sequence shown here is derived from an EMBL/GenBank/DDBJ whole genome shotgun (WGS) entry which is preliminary data.</text>
</comment>
<dbReference type="CDD" id="cd07816">
    <property type="entry name" value="Bet_v1-like"/>
    <property type="match status" value="1"/>
</dbReference>
<sequence length="158" mass="17161">MGVITCDAELTSSVPAARMFEAVVLDSDNLIPKIMPQTIESVEILKGDGGVGTIKLVNFGEGSQFKSVKHRVDALDKENFKHSHSIVEGDVLMGIFESITYHIEIVATADGGCICKNRSIYNTKGDVQITEEKIKAGKERTVAMFKAIEAYLQANPDA</sequence>
<dbReference type="GO" id="GO:0006952">
    <property type="term" value="P:defense response"/>
    <property type="evidence" value="ECO:0007669"/>
    <property type="project" value="UniProtKB-KW"/>
</dbReference>
<evidence type="ECO:0000256" key="2">
    <source>
        <dbReference type="RuleBase" id="RU000409"/>
    </source>
</evidence>
<keyword evidence="2" id="KW-0611">Plant defense</keyword>
<dbReference type="Proteomes" id="UP000594638">
    <property type="component" value="Unassembled WGS sequence"/>
</dbReference>
<protein>
    <submittedName>
        <fullName evidence="4">Major allergen Pru ar 1-like</fullName>
    </submittedName>
</protein>
<organism evidence="4 5">
    <name type="scientific">Olea europaea subsp. europaea</name>
    <dbReference type="NCBI Taxonomy" id="158383"/>
    <lineage>
        <taxon>Eukaryota</taxon>
        <taxon>Viridiplantae</taxon>
        <taxon>Streptophyta</taxon>
        <taxon>Embryophyta</taxon>
        <taxon>Tracheophyta</taxon>
        <taxon>Spermatophyta</taxon>
        <taxon>Magnoliopsida</taxon>
        <taxon>eudicotyledons</taxon>
        <taxon>Gunneridae</taxon>
        <taxon>Pentapetalae</taxon>
        <taxon>asterids</taxon>
        <taxon>lamiids</taxon>
        <taxon>Lamiales</taxon>
        <taxon>Oleaceae</taxon>
        <taxon>Oleeae</taxon>
        <taxon>Olea</taxon>
    </lineage>
</organism>